<dbReference type="RefSeq" id="WP_188626397.1">
    <property type="nucleotide sequence ID" value="NZ_BMIL01000005.1"/>
</dbReference>
<dbReference type="EMBL" id="BMIL01000005">
    <property type="protein sequence ID" value="GGC63523.1"/>
    <property type="molecule type" value="Genomic_DNA"/>
</dbReference>
<sequence length="139" mass="15446">MGASAEEILKTHGLRSTRQRHVVLEEFSQADFALSQPELEKRLKGEMDRVTLYRILSSFEEKGILHSIVDQFGTTNYASCSSSCSAGHHKDQHIHFNCLNCRKIYCLQSTNPPVDIPTGFKAENVSIVATGLCKVCSSN</sequence>
<dbReference type="AlphaFoldDB" id="A0A916U7T9"/>
<comment type="cofactor">
    <cofactor evidence="1">
        <name>Zn(2+)</name>
        <dbReference type="ChEBI" id="CHEBI:29105"/>
    </cofactor>
    <text evidence="1">Binds 1 zinc ion per subunit.</text>
</comment>
<protein>
    <submittedName>
        <fullName evidence="2">Fur family transcriptional regulator</fullName>
    </submittedName>
</protein>
<dbReference type="GO" id="GO:0000976">
    <property type="term" value="F:transcription cis-regulatory region binding"/>
    <property type="evidence" value="ECO:0007669"/>
    <property type="project" value="TreeGrafter"/>
</dbReference>
<reference evidence="2" key="2">
    <citation type="submission" date="2020-09" db="EMBL/GenBank/DDBJ databases">
        <authorList>
            <person name="Sun Q."/>
            <person name="Zhou Y."/>
        </authorList>
    </citation>
    <scope>NUCLEOTIDE SEQUENCE</scope>
    <source>
        <strain evidence="2">CGMCC 1.15343</strain>
    </source>
</reference>
<organism evidence="2 3">
    <name type="scientific">Pedobacter quisquiliarum</name>
    <dbReference type="NCBI Taxonomy" id="1834438"/>
    <lineage>
        <taxon>Bacteria</taxon>
        <taxon>Pseudomonadati</taxon>
        <taxon>Bacteroidota</taxon>
        <taxon>Sphingobacteriia</taxon>
        <taxon>Sphingobacteriales</taxon>
        <taxon>Sphingobacteriaceae</taxon>
        <taxon>Pedobacter</taxon>
    </lineage>
</organism>
<feature type="binding site" evidence="1">
    <location>
        <position position="133"/>
    </location>
    <ligand>
        <name>Zn(2+)</name>
        <dbReference type="ChEBI" id="CHEBI:29105"/>
    </ligand>
</feature>
<feature type="binding site" evidence="1">
    <location>
        <position position="136"/>
    </location>
    <ligand>
        <name>Zn(2+)</name>
        <dbReference type="ChEBI" id="CHEBI:29105"/>
    </ligand>
</feature>
<dbReference type="Pfam" id="PF01475">
    <property type="entry name" value="FUR"/>
    <property type="match status" value="1"/>
</dbReference>
<keyword evidence="3" id="KW-1185">Reference proteome</keyword>
<feature type="binding site" evidence="1">
    <location>
        <position position="98"/>
    </location>
    <ligand>
        <name>Zn(2+)</name>
        <dbReference type="ChEBI" id="CHEBI:29105"/>
    </ligand>
</feature>
<comment type="caution">
    <text evidence="2">The sequence shown here is derived from an EMBL/GenBank/DDBJ whole genome shotgun (WGS) entry which is preliminary data.</text>
</comment>
<dbReference type="GO" id="GO:1900376">
    <property type="term" value="P:regulation of secondary metabolite biosynthetic process"/>
    <property type="evidence" value="ECO:0007669"/>
    <property type="project" value="TreeGrafter"/>
</dbReference>
<name>A0A916U7T9_9SPHI</name>
<dbReference type="PANTHER" id="PTHR33202">
    <property type="entry name" value="ZINC UPTAKE REGULATION PROTEIN"/>
    <property type="match status" value="1"/>
</dbReference>
<feature type="binding site" evidence="1">
    <location>
        <position position="101"/>
    </location>
    <ligand>
        <name>Zn(2+)</name>
        <dbReference type="ChEBI" id="CHEBI:29105"/>
    </ligand>
</feature>
<gene>
    <name evidence="2" type="ORF">GCM10011387_16440</name>
</gene>
<evidence type="ECO:0000256" key="1">
    <source>
        <dbReference type="PIRSR" id="PIRSR602481-1"/>
    </source>
</evidence>
<reference evidence="2" key="1">
    <citation type="journal article" date="2014" name="Int. J. Syst. Evol. Microbiol.">
        <title>Complete genome sequence of Corynebacterium casei LMG S-19264T (=DSM 44701T), isolated from a smear-ripened cheese.</title>
        <authorList>
            <consortium name="US DOE Joint Genome Institute (JGI-PGF)"/>
            <person name="Walter F."/>
            <person name="Albersmeier A."/>
            <person name="Kalinowski J."/>
            <person name="Ruckert C."/>
        </authorList>
    </citation>
    <scope>NUCLEOTIDE SEQUENCE</scope>
    <source>
        <strain evidence="2">CGMCC 1.15343</strain>
    </source>
</reference>
<dbReference type="InterPro" id="IPR036390">
    <property type="entry name" value="WH_DNA-bd_sf"/>
</dbReference>
<evidence type="ECO:0000313" key="3">
    <source>
        <dbReference type="Proteomes" id="UP000651668"/>
    </source>
</evidence>
<keyword evidence="1" id="KW-0479">Metal-binding</keyword>
<dbReference type="PANTHER" id="PTHR33202:SF22">
    <property type="entry name" value="HYDROGEN PEROXIDE SENSITIVE REPRESSOR"/>
    <property type="match status" value="1"/>
</dbReference>
<dbReference type="GO" id="GO:0045892">
    <property type="term" value="P:negative regulation of DNA-templated transcription"/>
    <property type="evidence" value="ECO:0007669"/>
    <property type="project" value="TreeGrafter"/>
</dbReference>
<dbReference type="GO" id="GO:0003700">
    <property type="term" value="F:DNA-binding transcription factor activity"/>
    <property type="evidence" value="ECO:0007669"/>
    <property type="project" value="InterPro"/>
</dbReference>
<dbReference type="Proteomes" id="UP000651668">
    <property type="component" value="Unassembled WGS sequence"/>
</dbReference>
<dbReference type="InterPro" id="IPR036388">
    <property type="entry name" value="WH-like_DNA-bd_sf"/>
</dbReference>
<dbReference type="GO" id="GO:0008270">
    <property type="term" value="F:zinc ion binding"/>
    <property type="evidence" value="ECO:0007669"/>
    <property type="project" value="TreeGrafter"/>
</dbReference>
<keyword evidence="1" id="KW-0862">Zinc</keyword>
<dbReference type="SUPFAM" id="SSF46785">
    <property type="entry name" value="Winged helix' DNA-binding domain"/>
    <property type="match status" value="1"/>
</dbReference>
<dbReference type="Gene3D" id="1.10.10.10">
    <property type="entry name" value="Winged helix-like DNA-binding domain superfamily/Winged helix DNA-binding domain"/>
    <property type="match status" value="1"/>
</dbReference>
<dbReference type="InterPro" id="IPR002481">
    <property type="entry name" value="FUR"/>
</dbReference>
<accession>A0A916U7T9</accession>
<proteinExistence type="predicted"/>
<evidence type="ECO:0000313" key="2">
    <source>
        <dbReference type="EMBL" id="GGC63523.1"/>
    </source>
</evidence>